<evidence type="ECO:0000313" key="2">
    <source>
        <dbReference type="EMBL" id="GAA4796480.1"/>
    </source>
</evidence>
<gene>
    <name evidence="2" type="ORF">GCM10023231_26180</name>
</gene>
<accession>A0ABP9BK98</accession>
<keyword evidence="3" id="KW-1185">Reference proteome</keyword>
<dbReference type="InterPro" id="IPR011050">
    <property type="entry name" value="Pectin_lyase_fold/virulence"/>
</dbReference>
<evidence type="ECO:0000256" key="1">
    <source>
        <dbReference type="SAM" id="SignalP"/>
    </source>
</evidence>
<dbReference type="SUPFAM" id="SSF51126">
    <property type="entry name" value="Pectin lyase-like"/>
    <property type="match status" value="1"/>
</dbReference>
<sequence>MKKLFLSMAVVATMFAACSNDDNDVNPGDDEITFDDGVISGNIDRDAHVKAGQNYVLKGEVYVKSGATLTIDPGVRIEAEVGDDVPVAFLAIERGAKINAVGTEEEPIVFTSQAKEAGKWGGLVICGKATNGQGANAQAEVAGLNYGGDDDADNSGVLSHLIVEYSGNLINDKSEFNAVTFYAVGSGTKVDNIYINQVADDGIEFFGGTVNVENVTVIGSQDDSFDWTDGWRGTATNIYADQSKSTAYSSDSRGIEADNFEQNFAQTPVSSPTLTNVTLIGRNKAEVTSEAGMKLRRGTQGKISNVYLKDFIAGKGVDVSDNESIEYFKANPVQKVKFDNVPTKGAVDGTYTEDDTATGAGNGAELPEWASWATSFLE</sequence>
<comment type="caution">
    <text evidence="2">The sequence shown here is derived from an EMBL/GenBank/DDBJ whole genome shotgun (WGS) entry which is preliminary data.</text>
</comment>
<evidence type="ECO:0008006" key="4">
    <source>
        <dbReference type="Google" id="ProtNLM"/>
    </source>
</evidence>
<dbReference type="EMBL" id="BAABIQ010000037">
    <property type="protein sequence ID" value="GAA4796480.1"/>
    <property type="molecule type" value="Genomic_DNA"/>
</dbReference>
<proteinExistence type="predicted"/>
<dbReference type="PANTHER" id="PTHR41339">
    <property type="entry name" value="LIPL48"/>
    <property type="match status" value="1"/>
</dbReference>
<name>A0ABP9BK98_9SPHI</name>
<dbReference type="PROSITE" id="PS51257">
    <property type="entry name" value="PROKAR_LIPOPROTEIN"/>
    <property type="match status" value="1"/>
</dbReference>
<protein>
    <recommendedName>
        <fullName evidence="4">Multidrug transporter</fullName>
    </recommendedName>
</protein>
<evidence type="ECO:0000313" key="3">
    <source>
        <dbReference type="Proteomes" id="UP001501411"/>
    </source>
</evidence>
<keyword evidence="1" id="KW-0732">Signal</keyword>
<feature type="signal peptide" evidence="1">
    <location>
        <begin position="1"/>
        <end position="19"/>
    </location>
</feature>
<dbReference type="PANTHER" id="PTHR41339:SF1">
    <property type="entry name" value="SECRETED PROTEIN"/>
    <property type="match status" value="1"/>
</dbReference>
<reference evidence="3" key="1">
    <citation type="journal article" date="2019" name="Int. J. Syst. Evol. Microbiol.">
        <title>The Global Catalogue of Microorganisms (GCM) 10K type strain sequencing project: providing services to taxonomists for standard genome sequencing and annotation.</title>
        <authorList>
            <consortium name="The Broad Institute Genomics Platform"/>
            <consortium name="The Broad Institute Genome Sequencing Center for Infectious Disease"/>
            <person name="Wu L."/>
            <person name="Ma J."/>
        </authorList>
    </citation>
    <scope>NUCLEOTIDE SEQUENCE [LARGE SCALE GENOMIC DNA]</scope>
    <source>
        <strain evidence="3">JCM 18200</strain>
    </source>
</reference>
<dbReference type="Proteomes" id="UP001501411">
    <property type="component" value="Unassembled WGS sequence"/>
</dbReference>
<organism evidence="2 3">
    <name type="scientific">Olivibacter ginsenosidimutans</name>
    <dbReference type="NCBI Taxonomy" id="1176537"/>
    <lineage>
        <taxon>Bacteria</taxon>
        <taxon>Pseudomonadati</taxon>
        <taxon>Bacteroidota</taxon>
        <taxon>Sphingobacteriia</taxon>
        <taxon>Sphingobacteriales</taxon>
        <taxon>Sphingobacteriaceae</taxon>
        <taxon>Olivibacter</taxon>
    </lineage>
</organism>
<feature type="chain" id="PRO_5046571368" description="Multidrug transporter" evidence="1">
    <location>
        <begin position="20"/>
        <end position="378"/>
    </location>
</feature>